<dbReference type="Gene3D" id="3.10.129.110">
    <property type="entry name" value="Polyketide synthase dehydratase"/>
    <property type="match status" value="2"/>
</dbReference>
<evidence type="ECO:0000256" key="1">
    <source>
        <dbReference type="ARBA" id="ARBA00001957"/>
    </source>
</evidence>
<dbReference type="InterPro" id="IPR032821">
    <property type="entry name" value="PKS_assoc"/>
</dbReference>
<dbReference type="SMART" id="SM01294">
    <property type="entry name" value="PKS_PP_betabranch"/>
    <property type="match status" value="1"/>
</dbReference>
<evidence type="ECO:0000256" key="9">
    <source>
        <dbReference type="PROSITE-ProRule" id="PRU01363"/>
    </source>
</evidence>
<dbReference type="Pfam" id="PF00698">
    <property type="entry name" value="Acyl_transf_1"/>
    <property type="match status" value="2"/>
</dbReference>
<dbReference type="GO" id="GO:0004315">
    <property type="term" value="F:3-oxoacyl-[acyl-carrier-protein] synthase activity"/>
    <property type="evidence" value="ECO:0007669"/>
    <property type="project" value="InterPro"/>
</dbReference>
<feature type="region of interest" description="C-terminal hotdog fold" evidence="9">
    <location>
        <begin position="2751"/>
        <end position="2890"/>
    </location>
</feature>
<keyword evidence="8" id="KW-0012">Acyltransferase</keyword>
<dbReference type="InterPro" id="IPR036291">
    <property type="entry name" value="NAD(P)-bd_dom_sf"/>
</dbReference>
<feature type="region of interest" description="N-terminal hotdog fold" evidence="9">
    <location>
        <begin position="2616"/>
        <end position="2738"/>
    </location>
</feature>
<dbReference type="SUPFAM" id="SSF52151">
    <property type="entry name" value="FabD/lysophospholipase-like"/>
    <property type="match status" value="2"/>
</dbReference>
<dbReference type="RefSeq" id="WP_163061790.1">
    <property type="nucleotide sequence ID" value="NZ_JAAGLI010000914.1"/>
</dbReference>
<dbReference type="Pfam" id="PF08990">
    <property type="entry name" value="Docking"/>
    <property type="match status" value="1"/>
</dbReference>
<dbReference type="SMART" id="SM00825">
    <property type="entry name" value="PKS_KS"/>
    <property type="match status" value="2"/>
</dbReference>
<dbReference type="InterPro" id="IPR016039">
    <property type="entry name" value="Thiolase-like"/>
</dbReference>
<evidence type="ECO:0000313" key="14">
    <source>
        <dbReference type="Proteomes" id="UP000475532"/>
    </source>
</evidence>
<dbReference type="SMART" id="SM00822">
    <property type="entry name" value="PKS_KR"/>
    <property type="match status" value="2"/>
</dbReference>
<evidence type="ECO:0000256" key="7">
    <source>
        <dbReference type="ARBA" id="ARBA00023268"/>
    </source>
</evidence>
<evidence type="ECO:0000256" key="2">
    <source>
        <dbReference type="ARBA" id="ARBA00004792"/>
    </source>
</evidence>
<dbReference type="Pfam" id="PF08659">
    <property type="entry name" value="KR"/>
    <property type="match status" value="2"/>
</dbReference>
<dbReference type="InterPro" id="IPR050091">
    <property type="entry name" value="PKS_NRPS_Biosynth_Enz"/>
</dbReference>
<dbReference type="InterPro" id="IPR036736">
    <property type="entry name" value="ACP-like_sf"/>
</dbReference>
<dbReference type="Pfam" id="PF00109">
    <property type="entry name" value="ketoacyl-synt"/>
    <property type="match status" value="2"/>
</dbReference>
<dbReference type="SUPFAM" id="SSF53901">
    <property type="entry name" value="Thiolase-like"/>
    <property type="match status" value="2"/>
</dbReference>
<feature type="domain" description="Ketosynthase family 3 (KS3)" evidence="11">
    <location>
        <begin position="1737"/>
        <end position="2158"/>
    </location>
</feature>
<dbReference type="SUPFAM" id="SSF47336">
    <property type="entry name" value="ACP-like"/>
    <property type="match status" value="1"/>
</dbReference>
<feature type="active site" description="Proton donor; for dehydratase activity" evidence="9">
    <location>
        <position position="2812"/>
    </location>
</feature>
<dbReference type="InterPro" id="IPR042104">
    <property type="entry name" value="PKS_dehydratase_sf"/>
</dbReference>
<dbReference type="InterPro" id="IPR001227">
    <property type="entry name" value="Ac_transferase_dom_sf"/>
</dbReference>
<dbReference type="InterPro" id="IPR020806">
    <property type="entry name" value="PKS_PP-bd"/>
</dbReference>
<evidence type="ECO:0000256" key="6">
    <source>
        <dbReference type="ARBA" id="ARBA00023194"/>
    </source>
</evidence>
<evidence type="ECO:0000256" key="3">
    <source>
        <dbReference type="ARBA" id="ARBA00022450"/>
    </source>
</evidence>
<evidence type="ECO:0000256" key="5">
    <source>
        <dbReference type="ARBA" id="ARBA00022679"/>
    </source>
</evidence>
<feature type="active site" description="Proton donor; for dehydratase activity" evidence="9">
    <location>
        <position position="1111"/>
    </location>
</feature>
<feature type="active site" description="Proton acceptor; for dehydratase activity" evidence="9">
    <location>
        <position position="2648"/>
    </location>
</feature>
<dbReference type="InterPro" id="IPR015083">
    <property type="entry name" value="NorB/c/GfsB-D-like_docking"/>
</dbReference>
<dbReference type="Proteomes" id="UP000475532">
    <property type="component" value="Unassembled WGS sequence"/>
</dbReference>
<dbReference type="InterPro" id="IPR018201">
    <property type="entry name" value="Ketoacyl_synth_AS"/>
</dbReference>
<dbReference type="InterPro" id="IPR014030">
    <property type="entry name" value="Ketoacyl_synth_N"/>
</dbReference>
<keyword evidence="5" id="KW-0808">Transferase</keyword>
<comment type="caution">
    <text evidence="13">The sequence shown here is derived from an EMBL/GenBank/DDBJ whole genome shotgun (WGS) entry which is preliminary data.</text>
</comment>
<dbReference type="PROSITE" id="PS52019">
    <property type="entry name" value="PKS_MFAS_DH"/>
    <property type="match status" value="2"/>
</dbReference>
<dbReference type="GO" id="GO:0004312">
    <property type="term" value="F:fatty acid synthase activity"/>
    <property type="evidence" value="ECO:0007669"/>
    <property type="project" value="TreeGrafter"/>
</dbReference>
<dbReference type="Gene3D" id="1.10.1200.10">
    <property type="entry name" value="ACP-like"/>
    <property type="match status" value="1"/>
</dbReference>
<dbReference type="FunFam" id="3.40.47.10:FF:000019">
    <property type="entry name" value="Polyketide synthase type I"/>
    <property type="match status" value="2"/>
</dbReference>
<dbReference type="Pfam" id="PF22953">
    <property type="entry name" value="SpnB_Rossmann"/>
    <property type="match status" value="2"/>
</dbReference>
<dbReference type="SUPFAM" id="SSF51735">
    <property type="entry name" value="NAD(P)-binding Rossmann-fold domains"/>
    <property type="match status" value="4"/>
</dbReference>
<dbReference type="Pfam" id="PF02801">
    <property type="entry name" value="Ketoacyl-synt_C"/>
    <property type="match status" value="2"/>
</dbReference>
<dbReference type="Pfam" id="PF14765">
    <property type="entry name" value="PS-DH"/>
    <property type="match status" value="2"/>
</dbReference>
<dbReference type="GO" id="GO:0033068">
    <property type="term" value="P:macrolide biosynthetic process"/>
    <property type="evidence" value="ECO:0007669"/>
    <property type="project" value="UniProtKB-ARBA"/>
</dbReference>
<dbReference type="PROSITE" id="PS00012">
    <property type="entry name" value="PHOSPHOPANTETHEINE"/>
    <property type="match status" value="1"/>
</dbReference>
<dbReference type="InterPro" id="IPR014043">
    <property type="entry name" value="Acyl_transferase_dom"/>
</dbReference>
<name>A0A6L9QPJ1_9ACTN</name>
<dbReference type="InterPro" id="IPR016035">
    <property type="entry name" value="Acyl_Trfase/lysoPLipase"/>
</dbReference>
<dbReference type="CDD" id="cd08956">
    <property type="entry name" value="KR_3_FAS_SDR_x"/>
    <property type="match status" value="2"/>
</dbReference>
<dbReference type="InterPro" id="IPR057326">
    <property type="entry name" value="KR_dom"/>
</dbReference>
<comment type="pathway">
    <text evidence="2">Antibiotic biosynthesis.</text>
</comment>
<feature type="domain" description="PKS/mFAS DH" evidence="12">
    <location>
        <begin position="2616"/>
        <end position="2890"/>
    </location>
</feature>
<reference evidence="13 14" key="1">
    <citation type="submission" date="2020-01" db="EMBL/GenBank/DDBJ databases">
        <title>Insect and environment-associated Actinomycetes.</title>
        <authorList>
            <person name="Currrie C."/>
            <person name="Chevrette M."/>
            <person name="Carlson C."/>
            <person name="Stubbendieck R."/>
            <person name="Wendt-Pienkowski E."/>
        </authorList>
    </citation>
    <scope>NUCLEOTIDE SEQUENCE [LARGE SCALE GENOMIC DNA]</scope>
    <source>
        <strain evidence="13 14">SID10258</strain>
    </source>
</reference>
<feature type="domain" description="Carrier" evidence="10">
    <location>
        <begin position="1644"/>
        <end position="1719"/>
    </location>
</feature>
<dbReference type="Pfam" id="PF16197">
    <property type="entry name" value="KAsynt_C_assoc"/>
    <property type="match status" value="2"/>
</dbReference>
<evidence type="ECO:0000256" key="8">
    <source>
        <dbReference type="ARBA" id="ARBA00023315"/>
    </source>
</evidence>
<evidence type="ECO:0000259" key="11">
    <source>
        <dbReference type="PROSITE" id="PS52004"/>
    </source>
</evidence>
<sequence length="3259" mass="339700">MSASREEIVDALRRSVSENARLRRQNASLTARLSEPAAVVGMGCRFPGGVASPGGLWDLVASGGTGISEFPEDRGWDVDGLFDPDPDAVGKSYVRAGGFLDDVAGFDAAFFGISPREAVGMDPQQRLLLEVVWEALEDAGIDPAALRGSRTGVFAGVFGQDYSVPSRGGVEGYMTGLFGSVVSGRVAYVLGLEGPAVSVDTACSSSLVALHLAVQSLRAGECELAVVGGVTVMSSPAAFVEFSRQRGLASDGRCKSFADSADGTVWGEGVGVVVLERLSDARERGRRVLAMVRGSAVNQDGASNGLTAPNGPSQQRVIRAALADAGLGIGDVDVVEGHGTGTVLGDPIEVQALLATYGSGRDGEPLWLGSLKSNVGHTQAAAGVGGVIKMIQAMRHGIMPPTLHVEAPSSKVDWSSGSVRLLTDARSWPQTGRPRRAAVSSFGISGTNAHVIVEQAPDDREQAEPGEPVRGPVAWVVSARTEPALRKQAERLADYVRQRPDLDARDIGFTLASRPVFEHRAAVLGADRDELLAGITALAEDRPAPGVVSGQPAGGKTVFVFPGQGAQWLGMGRELYAEIPAFARAFDEVLKALGGSTAERLKTISRVDDEDAARRTEYAQPLLFAIGVALARTLEEWGLTPDLVVGHSVGEIAAAHVAGVLTLEDAARLVAARARLMQALPEGGAMVAVRASEAEVSPLLVEGAEIAAVNSPMSVVVSGVESAVAQAAARVAAAGFKTERLAVSHAFHSALMEPMLEEFEQAAAQIAVGTARIPVLSNTAGDDFGTPAYWVRHVREAVRFGDGIQAAATDGARRFIVLGPDGGLTNLITQCLDAEAERFVTAPVLRKSTSEAMSLTAALATMHTAGANVHWQTLLTGARRLDLPTYPFRHERFWPASAPGPADVTTAGLDTVEHPLLGAMVAVPESGGMLLTGRLSLRTHPWLADHLVAGQVLLPAAALVELALQAGDRVGCPDVRELTLHALLVMPQRAAVDLRVVVSEADSDARAVSIYSRRSDADDAASWTLHAQGVLSADEQSSMEPLPEWPPAGAEPIEAADGYADLAERGYAYGPAFQGVRAIWRKGEEVFAEVAVPEHTGLAVAGFGMHPALLDAAVHSALLGSLGDPEAITLPFVWEGVRLHAAGSSSLRVRISPAEGSGAVSVLVTDEVGLPVLSVRSLTPRPVPNLQSAGRETSGLYQVRWSPIPVPQIQADDVPWQPWSEAADHDGPVTGTVVIESRPAARDVVGGAHDATLQMLEVIQTWLTDDRYASARLVIVTRGAIALPGEDVADLAGAAVWGLVRSAQSEHPGRFTLVDLDADATEDTVAFGAIAASGEPQIVMRTGTMHAARLAKAADPAGTDQAILDGTMLVTGGTGGLGAAMARHLVARYRVGHLVLASRRGGDAPGADALRRELAAGGARIDLVACDVSDREAVTRLIAEITAESRLAGLVHIAGVLDDGLIESLSGERLDHVLAAKADAAWYLHEATKNLDLGLFVLFSSLAGTLGGPGQANYAAANTFLDGLAAHRRAAGLPAVSVAWGPWAPIGGMTERLGSTDFARMDREGVRQLPTGHALALFDDAVRQPDVHVVAAQWNTTALRARAAAGMLPPLLTGLAPTSRRRNPAPTTELRQRLTGLDPAAQRRMVLDVVRRQVAAVLGHASAESVGVDVPFDDLGLDSLTAVQLRNQLTVVSGLRLPATLAFDHPTPSKVAEYVRGLLLPDTARRDAEAPAAVKAGDPVAVVGMGCRFPGGVDSPGGLWDLVASGSAGISEFPEDRGWDVEGLFDPDPDARGKTYVRVGGFVDDVAGFDAAFFGISPREAAAMDPQQRLLLEVVWEALEDAGIDPAALRGSRMGVFAGVFGQDYGLGNRGDAEGYMTGVLGSVVSGRVAYVLGLEGPAVSVDTACSSSLVALHLAMQSLRAGECDLAVVGGVTVMASPGPFIEFSRQRGLALDGKCKSFADAADGTVWGEGVGVVVLERLSDARGHDRRVLATVRGSAVNQDGASNGLTAPNGPSQQRVIRAALADAGVAPGGVDVVEGHGTGTVLGDPIEAQALLATYGVGRDGEPLWLGSLKSNIGHTQAAAGVGGVIKMIQAMRHGIMPPTLHVDAPSGKVDWTPGSVRILTEARSWPSTGRPRRAAVSSFGISGTNAHVILEQAPPDREPTEGYEPSGPVAWVVSGASRAALRAQAERLAEHLDQRPDLDVRDVGFTLASRPVFEHRAVVVGAGRDELLAGVAALAADAPAPGLVSGQATDGKTVFVFPGQGAQWLEMGRELYGAFPQFARAFDEALAVLERHGLDGLRDVLWGGDEQRLRETGWAQPVLFAVGVALARTLQEWGLAPDLVIGHSVGEFAAAHVAGVLTLEDAARLVAARARLMQALPGGGAMVAVRASESDVKPLLAEGAGIAAVNGPRATVISGADSAVSETVTRLVESGFKTERLAVSHAFHSALMEPMLEEFEQAAAQIAVGTAQIPVLANTVGDDFGTPAYWVRHVRETVRFADGIQTAADNGGRRFIVLGPDGGLTNLITQNLDAQAERFVTAPVLRKSTSEAMSLMVALATTHTAGANVRWQTLLTGARRVDLPTYAFQHRRYWLASSPNTGDASGVGQRAAEHPLLGAVLSVPGSDQVVLTGRLSPRAQPWLRDHTILGRTVVPGAVFVELAVRAGTQVDCPVLRELMIESPLVLTSGAGVDVSVVVAPEQGTRAVSIYSREADASEAEWTLRARGMLSSEQETHTATDLAHWPPAEADPIDVADGYAALTDRGYAYGPAFQGVRALWRRDEELFAEVAIPENAGLAADDFGMHPAMLDAVLHAALLAGPDGADALTVPFAWEEVRLHKAGASVLLVRVSPTGASGAVSVRAADAEGHPVLTVRSFSTRQVSSRQLGAMAGADLYELAWTPMPAPESLTGAPTLRRWSEMGSGQVPVPDVVVVEPPQETDDVVAAVHAATSRMLEILQAWLADERYAQARLLIVTRNAVALPGEDVADLAGAAVWGLVRSAQSEHPGRIMLLDLENGADADLGGIVAAASAAGEPQVAVRSGNFYIPRLERAAPTAGPAPAERPLSGGTVLVTGGLGGLGAVLARHLVTTSGARRIVLAGRRGAATPGAADLRRELESVGAQVDVVACDVSDRDAVSDLVTAAARSEEFPLVGVVHAAGVLDDGVVESLSPRRLDRVLSAKADGAWHLHEATQGRELEFFALFSSLAGVAGGAGQANYAAANAFLDALAARRRAAGLAAVSIAWGPVAGSGGMAGR</sequence>
<dbReference type="FunFam" id="3.40.366.10:FF:000002">
    <property type="entry name" value="Probable polyketide synthase 2"/>
    <property type="match status" value="1"/>
</dbReference>
<dbReference type="PANTHER" id="PTHR43775">
    <property type="entry name" value="FATTY ACID SYNTHASE"/>
    <property type="match status" value="1"/>
</dbReference>
<evidence type="ECO:0000259" key="10">
    <source>
        <dbReference type="PROSITE" id="PS50075"/>
    </source>
</evidence>
<feature type="region of interest" description="N-terminal hotdog fold" evidence="9">
    <location>
        <begin position="914"/>
        <end position="1038"/>
    </location>
</feature>
<dbReference type="Gene3D" id="3.30.70.3290">
    <property type="match status" value="2"/>
</dbReference>
<keyword evidence="6" id="KW-0045">Antibiotic biosynthesis</keyword>
<evidence type="ECO:0000313" key="13">
    <source>
        <dbReference type="EMBL" id="NEA27367.1"/>
    </source>
</evidence>
<protein>
    <submittedName>
        <fullName evidence="13">SDR family NAD(P)-dependent oxidoreductase</fullName>
    </submittedName>
</protein>
<dbReference type="SUPFAM" id="SSF55048">
    <property type="entry name" value="Probable ACP-binding domain of malonyl-CoA ACP transacylase"/>
    <property type="match status" value="2"/>
</dbReference>
<dbReference type="InterPro" id="IPR013968">
    <property type="entry name" value="PKS_KR"/>
</dbReference>
<feature type="region of interest" description="C-terminal hotdog fold" evidence="9">
    <location>
        <begin position="1050"/>
        <end position="1189"/>
    </location>
</feature>
<accession>A0A6L9QPJ1</accession>
<dbReference type="Pfam" id="PF21089">
    <property type="entry name" value="PKS_DH_N"/>
    <property type="match status" value="2"/>
</dbReference>
<evidence type="ECO:0000256" key="4">
    <source>
        <dbReference type="ARBA" id="ARBA00022553"/>
    </source>
</evidence>
<evidence type="ECO:0000259" key="12">
    <source>
        <dbReference type="PROSITE" id="PS52019"/>
    </source>
</evidence>
<proteinExistence type="predicted"/>
<dbReference type="InterPro" id="IPR006162">
    <property type="entry name" value="Ppantetheine_attach_site"/>
</dbReference>
<dbReference type="SMART" id="SM00827">
    <property type="entry name" value="PKS_AT"/>
    <property type="match status" value="2"/>
</dbReference>
<feature type="domain" description="PKS/mFAS DH" evidence="12">
    <location>
        <begin position="914"/>
        <end position="1189"/>
    </location>
</feature>
<dbReference type="GO" id="GO:0006633">
    <property type="term" value="P:fatty acid biosynthetic process"/>
    <property type="evidence" value="ECO:0007669"/>
    <property type="project" value="InterPro"/>
</dbReference>
<dbReference type="FunFam" id="1.10.1200.10:FF:000007">
    <property type="entry name" value="Probable polyketide synthase pks17"/>
    <property type="match status" value="1"/>
</dbReference>
<feature type="domain" description="Ketosynthase family 3 (KS3)" evidence="11">
    <location>
        <begin position="34"/>
        <end position="455"/>
    </location>
</feature>
<dbReference type="SMART" id="SM00823">
    <property type="entry name" value="PKS_PP"/>
    <property type="match status" value="1"/>
</dbReference>
<dbReference type="CDD" id="cd00833">
    <property type="entry name" value="PKS"/>
    <property type="match status" value="2"/>
</dbReference>
<dbReference type="PROSITE" id="PS52004">
    <property type="entry name" value="KS3_2"/>
    <property type="match status" value="2"/>
</dbReference>
<dbReference type="InterPro" id="IPR014031">
    <property type="entry name" value="Ketoacyl_synth_C"/>
</dbReference>
<dbReference type="GO" id="GO:0031177">
    <property type="term" value="F:phosphopantetheine binding"/>
    <property type="evidence" value="ECO:0007669"/>
    <property type="project" value="InterPro"/>
</dbReference>
<comment type="cofactor">
    <cofactor evidence="1">
        <name>pantetheine 4'-phosphate</name>
        <dbReference type="ChEBI" id="CHEBI:47942"/>
    </cofactor>
</comment>
<keyword evidence="3" id="KW-0596">Phosphopantetheine</keyword>
<dbReference type="InterPro" id="IPR055123">
    <property type="entry name" value="SpnB-like_Rossmann"/>
</dbReference>
<dbReference type="Gene3D" id="3.40.50.720">
    <property type="entry name" value="NAD(P)-binding Rossmann-like Domain"/>
    <property type="match status" value="2"/>
</dbReference>
<dbReference type="Pfam" id="PF00550">
    <property type="entry name" value="PP-binding"/>
    <property type="match status" value="1"/>
</dbReference>
<dbReference type="Gene3D" id="3.40.47.10">
    <property type="match status" value="2"/>
</dbReference>
<dbReference type="Gene3D" id="3.40.366.10">
    <property type="entry name" value="Malonyl-Coenzyme A Acyl Carrier Protein, domain 2"/>
    <property type="match status" value="2"/>
</dbReference>
<dbReference type="InterPro" id="IPR020807">
    <property type="entry name" value="PKS_DH"/>
</dbReference>
<dbReference type="InterPro" id="IPR049552">
    <property type="entry name" value="PKS_DH_N"/>
</dbReference>
<gene>
    <name evidence="13" type="ORF">G3I70_33445</name>
</gene>
<keyword evidence="4" id="KW-0597">Phosphoprotein</keyword>
<keyword evidence="7" id="KW-0511">Multifunctional enzyme</keyword>
<dbReference type="PROSITE" id="PS00606">
    <property type="entry name" value="KS3_1"/>
    <property type="match status" value="2"/>
</dbReference>
<dbReference type="InterPro" id="IPR009081">
    <property type="entry name" value="PP-bd_ACP"/>
</dbReference>
<dbReference type="InterPro" id="IPR049900">
    <property type="entry name" value="PKS_mFAS_DH"/>
</dbReference>
<dbReference type="PROSITE" id="PS50075">
    <property type="entry name" value="CARRIER"/>
    <property type="match status" value="1"/>
</dbReference>
<dbReference type="InterPro" id="IPR016036">
    <property type="entry name" value="Malonyl_transacylase_ACP-bd"/>
</dbReference>
<dbReference type="PANTHER" id="PTHR43775:SF51">
    <property type="entry name" value="INACTIVE PHENOLPHTHIOCEROL SYNTHESIS POLYKETIDE SYNTHASE TYPE I PKS1-RELATED"/>
    <property type="match status" value="1"/>
</dbReference>
<dbReference type="SMART" id="SM00826">
    <property type="entry name" value="PKS_DH"/>
    <property type="match status" value="2"/>
</dbReference>
<dbReference type="EMBL" id="JAAGLI010000914">
    <property type="protein sequence ID" value="NEA27367.1"/>
    <property type="molecule type" value="Genomic_DNA"/>
</dbReference>
<feature type="active site" description="Proton acceptor; for dehydratase activity" evidence="9">
    <location>
        <position position="946"/>
    </location>
</feature>
<dbReference type="InterPro" id="IPR049551">
    <property type="entry name" value="PKS_DH_C"/>
</dbReference>
<feature type="non-terminal residue" evidence="13">
    <location>
        <position position="3259"/>
    </location>
</feature>
<organism evidence="13 14">
    <name type="scientific">Actinomadura bangladeshensis</name>
    <dbReference type="NCBI Taxonomy" id="453573"/>
    <lineage>
        <taxon>Bacteria</taxon>
        <taxon>Bacillati</taxon>
        <taxon>Actinomycetota</taxon>
        <taxon>Actinomycetes</taxon>
        <taxon>Streptosporangiales</taxon>
        <taxon>Thermomonosporaceae</taxon>
        <taxon>Actinomadura</taxon>
    </lineage>
</organism>
<dbReference type="InterPro" id="IPR020841">
    <property type="entry name" value="PKS_Beta-ketoAc_synthase_dom"/>
</dbReference>